<dbReference type="GO" id="GO:0005829">
    <property type="term" value="C:cytosol"/>
    <property type="evidence" value="ECO:0007669"/>
    <property type="project" value="TreeGrafter"/>
</dbReference>
<keyword evidence="2" id="KW-0238">DNA-binding</keyword>
<feature type="domain" description="HTH asnC-type" evidence="5">
    <location>
        <begin position="12"/>
        <end position="73"/>
    </location>
</feature>
<comment type="caution">
    <text evidence="6">The sequence shown here is derived from an EMBL/GenBank/DDBJ whole genome shotgun (WGS) entry which is preliminary data.</text>
</comment>
<dbReference type="Pfam" id="PF01037">
    <property type="entry name" value="AsnC_trans_reg"/>
    <property type="match status" value="1"/>
</dbReference>
<evidence type="ECO:0000256" key="1">
    <source>
        <dbReference type="ARBA" id="ARBA00023015"/>
    </source>
</evidence>
<protein>
    <submittedName>
        <fullName evidence="6">Lrp/AsnC family transcriptional regulator</fullName>
    </submittedName>
</protein>
<evidence type="ECO:0000259" key="5">
    <source>
        <dbReference type="PROSITE" id="PS50956"/>
    </source>
</evidence>
<dbReference type="Gene3D" id="1.10.10.10">
    <property type="entry name" value="Winged helix-like DNA-binding domain superfamily/Winged helix DNA-binding domain"/>
    <property type="match status" value="1"/>
</dbReference>
<dbReference type="InterPro" id="IPR011008">
    <property type="entry name" value="Dimeric_a/b-barrel"/>
</dbReference>
<dbReference type="SMART" id="SM00344">
    <property type="entry name" value="HTH_ASNC"/>
    <property type="match status" value="1"/>
</dbReference>
<dbReference type="PANTHER" id="PTHR30154:SF34">
    <property type="entry name" value="TRANSCRIPTIONAL REGULATOR AZLB"/>
    <property type="match status" value="1"/>
</dbReference>
<organism evidence="6">
    <name type="scientific">Thermogladius calderae</name>
    <dbReference type="NCBI Taxonomy" id="1200300"/>
    <lineage>
        <taxon>Archaea</taxon>
        <taxon>Thermoproteota</taxon>
        <taxon>Thermoprotei</taxon>
        <taxon>Desulfurococcales</taxon>
        <taxon>Desulfurococcaceae</taxon>
        <taxon>Thermogladius</taxon>
    </lineage>
</organism>
<dbReference type="InterPro" id="IPR036388">
    <property type="entry name" value="WH-like_DNA-bd_sf"/>
</dbReference>
<dbReference type="PANTHER" id="PTHR30154">
    <property type="entry name" value="LEUCINE-RESPONSIVE REGULATORY PROTEIN"/>
    <property type="match status" value="1"/>
</dbReference>
<dbReference type="GO" id="GO:0043200">
    <property type="term" value="P:response to amino acid"/>
    <property type="evidence" value="ECO:0007669"/>
    <property type="project" value="TreeGrafter"/>
</dbReference>
<dbReference type="AlphaFoldDB" id="A0A7J3XYS7"/>
<dbReference type="EMBL" id="DRYK01000035">
    <property type="protein sequence ID" value="HHP67713.1"/>
    <property type="molecule type" value="Genomic_DNA"/>
</dbReference>
<name>A0A7J3XYS7_9CREN</name>
<dbReference type="InterPro" id="IPR019887">
    <property type="entry name" value="Tscrpt_reg_AsnC/Lrp_C"/>
</dbReference>
<evidence type="ECO:0000256" key="2">
    <source>
        <dbReference type="ARBA" id="ARBA00023125"/>
    </source>
</evidence>
<evidence type="ECO:0000256" key="4">
    <source>
        <dbReference type="ARBA" id="ARBA00029440"/>
    </source>
</evidence>
<dbReference type="SUPFAM" id="SSF54909">
    <property type="entry name" value="Dimeric alpha+beta barrel"/>
    <property type="match status" value="1"/>
</dbReference>
<dbReference type="GO" id="GO:0043565">
    <property type="term" value="F:sequence-specific DNA binding"/>
    <property type="evidence" value="ECO:0007669"/>
    <property type="project" value="InterPro"/>
</dbReference>
<keyword evidence="3" id="KW-0804">Transcription</keyword>
<dbReference type="PRINTS" id="PR00033">
    <property type="entry name" value="HTHASNC"/>
</dbReference>
<dbReference type="SUPFAM" id="SSF46785">
    <property type="entry name" value="Winged helix' DNA-binding domain"/>
    <property type="match status" value="1"/>
</dbReference>
<accession>A0A7J3XYS7</accession>
<dbReference type="PROSITE" id="PS50956">
    <property type="entry name" value="HTH_ASNC_2"/>
    <property type="match status" value="1"/>
</dbReference>
<comment type="pathway">
    <text evidence="4">Amino-acid biosynthesis.</text>
</comment>
<dbReference type="InterPro" id="IPR019888">
    <property type="entry name" value="Tscrpt_reg_AsnC-like"/>
</dbReference>
<dbReference type="Gene3D" id="3.30.70.920">
    <property type="match status" value="1"/>
</dbReference>
<dbReference type="InterPro" id="IPR036390">
    <property type="entry name" value="WH_DNA-bd_sf"/>
</dbReference>
<dbReference type="InterPro" id="IPR000485">
    <property type="entry name" value="AsnC-type_HTH_dom"/>
</dbReference>
<dbReference type="Pfam" id="PF13404">
    <property type="entry name" value="HTH_AsnC-type"/>
    <property type="match status" value="1"/>
</dbReference>
<evidence type="ECO:0000313" key="6">
    <source>
        <dbReference type="EMBL" id="HHP67713.1"/>
    </source>
</evidence>
<keyword evidence="1" id="KW-0805">Transcription regulation</keyword>
<sequence>MPRIVERSTGMLDEIDRRLLEILREDSRRRLKDIAGELSKPVSTIHERVRKLVRTRVIKKFTVEVDYSKLGYNVKALILLNVDGKHILEVEGDISRHPNAEAVYDITGEFDVAVIASFKSISELDEFVKWLLKHPYIKQSRTSIIFRVAKEEKRLPL</sequence>
<gene>
    <name evidence="6" type="ORF">ENM60_02815</name>
</gene>
<evidence type="ECO:0000256" key="3">
    <source>
        <dbReference type="ARBA" id="ARBA00023163"/>
    </source>
</evidence>
<reference evidence="6" key="1">
    <citation type="journal article" date="2020" name="mSystems">
        <title>Genome- and Community-Level Interaction Insights into Carbon Utilization and Element Cycling Functions of Hydrothermarchaeota in Hydrothermal Sediment.</title>
        <authorList>
            <person name="Zhou Z."/>
            <person name="Liu Y."/>
            <person name="Xu W."/>
            <person name="Pan J."/>
            <person name="Luo Z.H."/>
            <person name="Li M."/>
        </authorList>
    </citation>
    <scope>NUCLEOTIDE SEQUENCE [LARGE SCALE GENOMIC DNA]</scope>
    <source>
        <strain evidence="6">SpSt-110</strain>
    </source>
</reference>
<proteinExistence type="predicted"/>